<evidence type="ECO:0000313" key="2">
    <source>
        <dbReference type="EMBL" id="QHT74389.1"/>
    </source>
</evidence>
<accession>A0A6C0H1R0</accession>
<evidence type="ECO:0000256" key="1">
    <source>
        <dbReference type="SAM" id="MobiDB-lite"/>
    </source>
</evidence>
<organism evidence="2">
    <name type="scientific">viral metagenome</name>
    <dbReference type="NCBI Taxonomy" id="1070528"/>
    <lineage>
        <taxon>unclassified sequences</taxon>
        <taxon>metagenomes</taxon>
        <taxon>organismal metagenomes</taxon>
    </lineage>
</organism>
<dbReference type="EMBL" id="MN739849">
    <property type="protein sequence ID" value="QHT74389.1"/>
    <property type="molecule type" value="Genomic_DNA"/>
</dbReference>
<feature type="region of interest" description="Disordered" evidence="1">
    <location>
        <begin position="32"/>
        <end position="77"/>
    </location>
</feature>
<dbReference type="AlphaFoldDB" id="A0A6C0H1R0"/>
<proteinExistence type="predicted"/>
<feature type="compositionally biased region" description="Basic and acidic residues" evidence="1">
    <location>
        <begin position="45"/>
        <end position="62"/>
    </location>
</feature>
<protein>
    <submittedName>
        <fullName evidence="2">Uncharacterized protein</fullName>
    </submittedName>
</protein>
<reference evidence="2" key="1">
    <citation type="journal article" date="2020" name="Nature">
        <title>Giant virus diversity and host interactions through global metagenomics.</title>
        <authorList>
            <person name="Schulz F."/>
            <person name="Roux S."/>
            <person name="Paez-Espino D."/>
            <person name="Jungbluth S."/>
            <person name="Walsh D.A."/>
            <person name="Denef V.J."/>
            <person name="McMahon K.D."/>
            <person name="Konstantinidis K.T."/>
            <person name="Eloe-Fadrosh E.A."/>
            <person name="Kyrpides N.C."/>
            <person name="Woyke T."/>
        </authorList>
    </citation>
    <scope>NUCLEOTIDE SEQUENCE</scope>
    <source>
        <strain evidence="2">GVMAG-M-3300023179-59</strain>
    </source>
</reference>
<feature type="compositionally biased region" description="Polar residues" evidence="1">
    <location>
        <begin position="67"/>
        <end position="77"/>
    </location>
</feature>
<sequence length="77" mass="8480">MFKGLAFSRKHASMLLLVGVIVVSLTLSQMHLTEGMETPTEPTEPAEKKEEEKKEEEKKEEFAVQPAAQSVNHGAAV</sequence>
<name>A0A6C0H1R0_9ZZZZ</name>